<dbReference type="Proteomes" id="UP000646548">
    <property type="component" value="Unassembled WGS sequence"/>
</dbReference>
<comment type="caution">
    <text evidence="1">The sequence shown here is derived from an EMBL/GenBank/DDBJ whole genome shotgun (WGS) entry which is preliminary data.</text>
</comment>
<reference evidence="1" key="1">
    <citation type="journal article" name="BMC Genomics">
        <title>Long-read sequencing and de novo genome assembly of marine medaka (Oryzias melastigma).</title>
        <authorList>
            <person name="Liang P."/>
            <person name="Saqib H.S.A."/>
            <person name="Ni X."/>
            <person name="Shen Y."/>
        </authorList>
    </citation>
    <scope>NUCLEOTIDE SEQUENCE</scope>
    <source>
        <strain evidence="1">Bigg-433</strain>
    </source>
</reference>
<evidence type="ECO:0000313" key="1">
    <source>
        <dbReference type="EMBL" id="KAF6723117.1"/>
    </source>
</evidence>
<organism evidence="1 2">
    <name type="scientific">Oryzias melastigma</name>
    <name type="common">Marine medaka</name>
    <dbReference type="NCBI Taxonomy" id="30732"/>
    <lineage>
        <taxon>Eukaryota</taxon>
        <taxon>Metazoa</taxon>
        <taxon>Chordata</taxon>
        <taxon>Craniata</taxon>
        <taxon>Vertebrata</taxon>
        <taxon>Euteleostomi</taxon>
        <taxon>Actinopterygii</taxon>
        <taxon>Neopterygii</taxon>
        <taxon>Teleostei</taxon>
        <taxon>Neoteleostei</taxon>
        <taxon>Acanthomorphata</taxon>
        <taxon>Ovalentaria</taxon>
        <taxon>Atherinomorphae</taxon>
        <taxon>Beloniformes</taxon>
        <taxon>Adrianichthyidae</taxon>
        <taxon>Oryziinae</taxon>
        <taxon>Oryzias</taxon>
    </lineage>
</organism>
<sequence length="167" mass="18972">MPLKMWAEPEIVSRIRANVSALAFGASVLHRFLDPIFPLRTRRLRLSAAFRTFRNVCVQRRSFPTKTKPQFGETFIFFLRSSSSSDLHHPQTFIIFFLRPSSSSSGLHLPQTFIIFFLRPSSSSSGLHLPESFISFLSPSSSSSDLHLPQTFNIFLRLSSPLCILHS</sequence>
<dbReference type="EMBL" id="WKFB01000437">
    <property type="protein sequence ID" value="KAF6723117.1"/>
    <property type="molecule type" value="Genomic_DNA"/>
</dbReference>
<protein>
    <submittedName>
        <fullName evidence="1">Uncharacterized protein</fullName>
    </submittedName>
</protein>
<gene>
    <name evidence="1" type="ORF">FQA47_003903</name>
</gene>
<evidence type="ECO:0000313" key="2">
    <source>
        <dbReference type="Proteomes" id="UP000646548"/>
    </source>
</evidence>
<accession>A0A834C595</accession>
<dbReference type="AlphaFoldDB" id="A0A834C595"/>
<name>A0A834C595_ORYME</name>
<proteinExistence type="predicted"/>